<keyword evidence="3" id="KW-1185">Reference proteome</keyword>
<protein>
    <recommendedName>
        <fullName evidence="1">Hemerythrin-like domain-containing protein</fullName>
    </recommendedName>
</protein>
<dbReference type="Pfam" id="PF01814">
    <property type="entry name" value="Hemerythrin"/>
    <property type="match status" value="1"/>
</dbReference>
<dbReference type="HOGENOM" id="CLU_095990_0_0_11"/>
<evidence type="ECO:0000313" key="3">
    <source>
        <dbReference type="Proteomes" id="UP000007947"/>
    </source>
</evidence>
<dbReference type="CDD" id="cd12108">
    <property type="entry name" value="Hr-like"/>
    <property type="match status" value="1"/>
</dbReference>
<name>F5XGJ0_MICPN</name>
<dbReference type="RefSeq" id="WP_013860986.1">
    <property type="nucleotide sequence ID" value="NC_015635.1"/>
</dbReference>
<dbReference type="OrthoDB" id="5197650at2"/>
<organism evidence="2 3">
    <name type="scientific">Microlunatus phosphovorus (strain ATCC 700054 / DSM 10555 / JCM 9379 / NBRC 101784 / NCIMB 13414 / VKM Ac-1990 / NM-1)</name>
    <dbReference type="NCBI Taxonomy" id="1032480"/>
    <lineage>
        <taxon>Bacteria</taxon>
        <taxon>Bacillati</taxon>
        <taxon>Actinomycetota</taxon>
        <taxon>Actinomycetes</taxon>
        <taxon>Propionibacteriales</taxon>
        <taxon>Propionibacteriaceae</taxon>
        <taxon>Microlunatus</taxon>
    </lineage>
</organism>
<dbReference type="InterPro" id="IPR012312">
    <property type="entry name" value="Hemerythrin-like"/>
</dbReference>
<dbReference type="AlphaFoldDB" id="F5XGJ0"/>
<evidence type="ECO:0000313" key="2">
    <source>
        <dbReference type="EMBL" id="BAK33097.1"/>
    </source>
</evidence>
<proteinExistence type="predicted"/>
<dbReference type="KEGG" id="mph:MLP_00830"/>
<dbReference type="Gene3D" id="1.20.120.520">
    <property type="entry name" value="nmb1532 protein domain like"/>
    <property type="match status" value="1"/>
</dbReference>
<feature type="domain" description="Hemerythrin-like" evidence="1">
    <location>
        <begin position="14"/>
        <end position="149"/>
    </location>
</feature>
<accession>F5XGJ0</accession>
<gene>
    <name evidence="2" type="ordered locus">MLP_00830</name>
</gene>
<dbReference type="Proteomes" id="UP000007947">
    <property type="component" value="Chromosome"/>
</dbReference>
<reference evidence="2 3" key="1">
    <citation type="submission" date="2011-05" db="EMBL/GenBank/DDBJ databases">
        <title>Whole genome sequence of Microlunatus phosphovorus NM-1.</title>
        <authorList>
            <person name="Hosoyama A."/>
            <person name="Sasaki K."/>
            <person name="Harada T."/>
            <person name="Igarashi R."/>
            <person name="Kawakoshi A."/>
            <person name="Sasagawa M."/>
            <person name="Fukada J."/>
            <person name="Nakamura S."/>
            <person name="Katano Y."/>
            <person name="Hanada S."/>
            <person name="Kamagata Y."/>
            <person name="Nakamura N."/>
            <person name="Yamazaki S."/>
            <person name="Fujita N."/>
        </authorList>
    </citation>
    <scope>NUCLEOTIDE SEQUENCE [LARGE SCALE GENOMIC DNA]</scope>
    <source>
        <strain evidence="3">ATCC 700054 / DSM 10555 / JCM 9379 / NBRC 101784 / NCIMB 13414 / VKM Ac-1990 / NM-1</strain>
    </source>
</reference>
<dbReference type="EMBL" id="AP012204">
    <property type="protein sequence ID" value="BAK33097.1"/>
    <property type="molecule type" value="Genomic_DNA"/>
</dbReference>
<dbReference type="eggNOG" id="COG3945">
    <property type="taxonomic scope" value="Bacteria"/>
</dbReference>
<sequence>MTNLTNPTPGQLTDVHDMVVVHRAFRRELALAPRLVREVAPGDVARAAVIAKHIRLALTGLHLHHTGEDLLLWPKLLDRAAPSADLIHRMEEQHHRVEDVVERLPDALDRWEAEARQATGAELAATIEELREALVEHLDDEELHILPLAARHLTPTEWAALGQHGTSEMDKADLPILFGMVLEDATPQERVMMLGSLPIPVQLLLRTVGAWQYRRYVRRVRGA</sequence>
<evidence type="ECO:0000259" key="1">
    <source>
        <dbReference type="Pfam" id="PF01814"/>
    </source>
</evidence>
<dbReference type="STRING" id="1032480.MLP_00830"/>